<dbReference type="Pfam" id="PF06580">
    <property type="entry name" value="His_kinase"/>
    <property type="match status" value="1"/>
</dbReference>
<feature type="transmembrane region" description="Helical" evidence="2">
    <location>
        <begin position="12"/>
        <end position="34"/>
    </location>
</feature>
<name>A0A7V5VF32_CALAY</name>
<evidence type="ECO:0008006" key="6">
    <source>
        <dbReference type="Google" id="ProtNLM"/>
    </source>
</evidence>
<evidence type="ECO:0000256" key="2">
    <source>
        <dbReference type="SAM" id="Phobius"/>
    </source>
</evidence>
<dbReference type="PANTHER" id="PTHR34220">
    <property type="entry name" value="SENSOR HISTIDINE KINASE YPDA"/>
    <property type="match status" value="1"/>
</dbReference>
<feature type="transmembrane region" description="Helical" evidence="2">
    <location>
        <begin position="118"/>
        <end position="137"/>
    </location>
</feature>
<dbReference type="AlphaFoldDB" id="A0A7V5VF32"/>
<dbReference type="Gene3D" id="3.30.565.10">
    <property type="entry name" value="Histidine kinase-like ATPase, C-terminal domain"/>
    <property type="match status" value="1"/>
</dbReference>
<keyword evidence="2" id="KW-0812">Transmembrane</keyword>
<dbReference type="Pfam" id="PF02518">
    <property type="entry name" value="HATPase_c"/>
    <property type="match status" value="1"/>
</dbReference>
<reference evidence="5" key="1">
    <citation type="journal article" date="2020" name="mSystems">
        <title>Genome- and Community-Level Interaction Insights into Carbon Utilization and Element Cycling Functions of Hydrothermarchaeota in Hydrothermal Sediment.</title>
        <authorList>
            <person name="Zhou Z."/>
            <person name="Liu Y."/>
            <person name="Xu W."/>
            <person name="Pan J."/>
            <person name="Luo Z.H."/>
            <person name="Li M."/>
        </authorList>
    </citation>
    <scope>NUCLEOTIDE SEQUENCE [LARGE SCALE GENOMIC DNA]</scope>
    <source>
        <strain evidence="5">HyVt-460</strain>
    </source>
</reference>
<evidence type="ECO:0000256" key="1">
    <source>
        <dbReference type="SAM" id="Coils"/>
    </source>
</evidence>
<organism evidence="5">
    <name type="scientific">Caldithrix abyssi</name>
    <dbReference type="NCBI Taxonomy" id="187145"/>
    <lineage>
        <taxon>Bacteria</taxon>
        <taxon>Pseudomonadati</taxon>
        <taxon>Calditrichota</taxon>
        <taxon>Calditrichia</taxon>
        <taxon>Calditrichales</taxon>
        <taxon>Calditrichaceae</taxon>
        <taxon>Caldithrix</taxon>
    </lineage>
</organism>
<comment type="caution">
    <text evidence="5">The sequence shown here is derived from an EMBL/GenBank/DDBJ whole genome shotgun (WGS) entry which is preliminary data.</text>
</comment>
<feature type="domain" description="Signal transduction histidine kinase internal region" evidence="4">
    <location>
        <begin position="167"/>
        <end position="246"/>
    </location>
</feature>
<dbReference type="GO" id="GO:0000155">
    <property type="term" value="F:phosphorelay sensor kinase activity"/>
    <property type="evidence" value="ECO:0007669"/>
    <property type="project" value="InterPro"/>
</dbReference>
<dbReference type="EMBL" id="DRLI01000133">
    <property type="protein sequence ID" value="HHM02049.1"/>
    <property type="molecule type" value="Genomic_DNA"/>
</dbReference>
<dbReference type="InterPro" id="IPR050640">
    <property type="entry name" value="Bact_2-comp_sensor_kinase"/>
</dbReference>
<keyword evidence="2" id="KW-1133">Transmembrane helix</keyword>
<feature type="domain" description="Histidine kinase/HSP90-like ATPase" evidence="3">
    <location>
        <begin position="265"/>
        <end position="353"/>
    </location>
</feature>
<evidence type="ECO:0000259" key="4">
    <source>
        <dbReference type="Pfam" id="PF06580"/>
    </source>
</evidence>
<dbReference type="InterPro" id="IPR010559">
    <property type="entry name" value="Sig_transdc_His_kin_internal"/>
</dbReference>
<evidence type="ECO:0000259" key="3">
    <source>
        <dbReference type="Pfam" id="PF02518"/>
    </source>
</evidence>
<sequence length="364" mass="40797">MSFNSFPVVEKGFVYKIALYNTLIALLPTMANLFLHGEKWLQFFMINFVFAHSIGWSIALPSHLFLKKAYLSWGRMKKGAALALVLLVFGALGSQLGYFLVHTVFFPDAELLFSRGQMFLVNLALSILFGLAGVVYFSMEEKIVRMAESLKEREMEQERLRALRKSAELEALRARTDPHFLFNTLNSIASLIRSDADKAERMTVQLADLFRYTLDSKNREQVSLREELEVVQSYLEIEKIRLGERLRYHIETDEGALGAPVPPLLLQPLVENAVVHGLAPQRGGGELQIRAACRDERLHILIRDNGVGMGKGGSGTGNGLSLVRERLRHLYGGRASLDMLDENGVAIQITIPRLLTTGHKGKEA</sequence>
<gene>
    <name evidence="5" type="ORF">ENJ15_03485</name>
</gene>
<feature type="coiled-coil region" evidence="1">
    <location>
        <begin position="146"/>
        <end position="175"/>
    </location>
</feature>
<accession>A0A7V5VF32</accession>
<dbReference type="PANTHER" id="PTHR34220:SF7">
    <property type="entry name" value="SENSOR HISTIDINE KINASE YPDA"/>
    <property type="match status" value="1"/>
</dbReference>
<feature type="transmembrane region" description="Helical" evidence="2">
    <location>
        <begin position="40"/>
        <end position="60"/>
    </location>
</feature>
<evidence type="ECO:0000313" key="5">
    <source>
        <dbReference type="EMBL" id="HHM02049.1"/>
    </source>
</evidence>
<dbReference type="Proteomes" id="UP000885771">
    <property type="component" value="Unassembled WGS sequence"/>
</dbReference>
<dbReference type="InterPro" id="IPR003594">
    <property type="entry name" value="HATPase_dom"/>
</dbReference>
<protein>
    <recommendedName>
        <fullName evidence="6">Histidine kinase domain-containing protein</fullName>
    </recommendedName>
</protein>
<dbReference type="InterPro" id="IPR036890">
    <property type="entry name" value="HATPase_C_sf"/>
</dbReference>
<keyword evidence="1" id="KW-0175">Coiled coil</keyword>
<proteinExistence type="predicted"/>
<feature type="transmembrane region" description="Helical" evidence="2">
    <location>
        <begin position="81"/>
        <end position="106"/>
    </location>
</feature>
<dbReference type="GO" id="GO:0016020">
    <property type="term" value="C:membrane"/>
    <property type="evidence" value="ECO:0007669"/>
    <property type="project" value="InterPro"/>
</dbReference>
<keyword evidence="2" id="KW-0472">Membrane</keyword>
<dbReference type="SUPFAM" id="SSF55874">
    <property type="entry name" value="ATPase domain of HSP90 chaperone/DNA topoisomerase II/histidine kinase"/>
    <property type="match status" value="1"/>
</dbReference>